<feature type="repeat" description="TPR" evidence="4">
    <location>
        <begin position="532"/>
        <end position="565"/>
    </location>
</feature>
<reference evidence="7" key="1">
    <citation type="submission" date="2025-08" db="UniProtKB">
        <authorList>
            <consortium name="RefSeq"/>
        </authorList>
    </citation>
    <scope>IDENTIFICATION</scope>
    <source>
        <tissue evidence="7">Muscle</tissue>
    </source>
</reference>
<feature type="repeat" description="TPR" evidence="4">
    <location>
        <begin position="634"/>
        <end position="667"/>
    </location>
</feature>
<protein>
    <recommendedName>
        <fullName evidence="3">Cell division cycle protein 27 homolog</fullName>
    </recommendedName>
</protein>
<dbReference type="Pfam" id="PF00515">
    <property type="entry name" value="TPR_1"/>
    <property type="match status" value="1"/>
</dbReference>
<dbReference type="SUPFAM" id="SSF48452">
    <property type="entry name" value="TPR-like"/>
    <property type="match status" value="2"/>
</dbReference>
<feature type="region of interest" description="Disordered" evidence="5">
    <location>
        <begin position="250"/>
        <end position="370"/>
    </location>
</feature>
<dbReference type="InterPro" id="IPR019734">
    <property type="entry name" value="TPR_rpt"/>
</dbReference>
<evidence type="ECO:0000256" key="2">
    <source>
        <dbReference type="ARBA" id="ARBA00038210"/>
    </source>
</evidence>
<feature type="non-terminal residue" evidence="7">
    <location>
        <position position="1"/>
    </location>
</feature>
<feature type="repeat" description="TPR" evidence="4">
    <location>
        <begin position="464"/>
        <end position="497"/>
    </location>
</feature>
<feature type="repeat" description="TPR" evidence="4">
    <location>
        <begin position="498"/>
        <end position="531"/>
    </location>
</feature>
<gene>
    <name evidence="7" type="primary">LOC106456945</name>
</gene>
<organism evidence="6 7">
    <name type="scientific">Limulus polyphemus</name>
    <name type="common">Atlantic horseshoe crab</name>
    <dbReference type="NCBI Taxonomy" id="6850"/>
    <lineage>
        <taxon>Eukaryota</taxon>
        <taxon>Metazoa</taxon>
        <taxon>Ecdysozoa</taxon>
        <taxon>Arthropoda</taxon>
        <taxon>Chelicerata</taxon>
        <taxon>Merostomata</taxon>
        <taxon>Xiphosura</taxon>
        <taxon>Limulidae</taxon>
        <taxon>Limulus</taxon>
    </lineage>
</organism>
<dbReference type="InterPro" id="IPR011990">
    <property type="entry name" value="TPR-like_helical_dom_sf"/>
</dbReference>
<comment type="similarity">
    <text evidence="2">Belongs to the APC3/CDC27 family.</text>
</comment>
<keyword evidence="7" id="KW-0132">Cell division</keyword>
<dbReference type="PANTHER" id="PTHR12558:SF13">
    <property type="entry name" value="CELL DIVISION CYCLE PROTEIN 27 HOMOLOG"/>
    <property type="match status" value="1"/>
</dbReference>
<keyword evidence="1 4" id="KW-0802">TPR repeat</keyword>
<proteinExistence type="inferred from homology"/>
<keyword evidence="7" id="KW-0131">Cell cycle</keyword>
<feature type="region of interest" description="Disordered" evidence="5">
    <location>
        <begin position="683"/>
        <end position="721"/>
    </location>
</feature>
<dbReference type="SMART" id="SM00028">
    <property type="entry name" value="TPR"/>
    <property type="match status" value="7"/>
</dbReference>
<dbReference type="GeneID" id="106456945"/>
<dbReference type="PANTHER" id="PTHR12558">
    <property type="entry name" value="CELL DIVISION CYCLE 16,23,27"/>
    <property type="match status" value="1"/>
</dbReference>
<evidence type="ECO:0000256" key="3">
    <source>
        <dbReference type="ARBA" id="ARBA00039307"/>
    </source>
</evidence>
<evidence type="ECO:0000256" key="1">
    <source>
        <dbReference type="ARBA" id="ARBA00022803"/>
    </source>
</evidence>
<keyword evidence="6" id="KW-1185">Reference proteome</keyword>
<dbReference type="Proteomes" id="UP000694941">
    <property type="component" value="Unplaced"/>
</dbReference>
<evidence type="ECO:0000256" key="5">
    <source>
        <dbReference type="SAM" id="MobiDB-lite"/>
    </source>
</evidence>
<dbReference type="Pfam" id="PF13181">
    <property type="entry name" value="TPR_8"/>
    <property type="match status" value="3"/>
</dbReference>
<dbReference type="GO" id="GO:0051301">
    <property type="term" value="P:cell division"/>
    <property type="evidence" value="ECO:0007669"/>
    <property type="project" value="UniProtKB-KW"/>
</dbReference>
<evidence type="ECO:0000313" key="7">
    <source>
        <dbReference type="RefSeq" id="XP_022238461.1"/>
    </source>
</evidence>
<name>A0ABM1S4A6_LIMPO</name>
<evidence type="ECO:0000256" key="4">
    <source>
        <dbReference type="PROSITE-ProRule" id="PRU00339"/>
    </source>
</evidence>
<dbReference type="Gene3D" id="1.25.40.10">
    <property type="entry name" value="Tetratricopeptide repeat domain"/>
    <property type="match status" value="4"/>
</dbReference>
<feature type="repeat" description="TPR" evidence="4">
    <location>
        <begin position="566"/>
        <end position="599"/>
    </location>
</feature>
<feature type="compositionally biased region" description="Polar residues" evidence="5">
    <location>
        <begin position="254"/>
        <end position="288"/>
    </location>
</feature>
<feature type="compositionally biased region" description="Basic and acidic residues" evidence="5">
    <location>
        <begin position="352"/>
        <end position="366"/>
    </location>
</feature>
<accession>A0ABM1S4A6</accession>
<sequence>YAEAELALTGSGIAKSRNIEDIINEFGESASFVVQLLGQICIKTERNVKAAESLRKSLKLNPFLWASYELLVSLGEKPDPSKIFTISNLDNFSYCHGSNPIVNLINKSNTSGDTYISCDVQQETSQLSTKISGMPMLSSSTGVNVHSPLALLRTSPEPNNVEVLTPENSSWIPITSAALGKSSNKLSRVGRNIFGGNMIQTPLTPNFGILPLDTPSPIGTIASAGNRTLAYITPSPPTLLDQQSIDLRAPTKKQPMTRSRQTLNPSKFQIFGQSGNNNNNTTLGVSQTPSPQPSLQPGGLNSVRRSSRLFSSSNSVKENNKTSNKSSRFVSAKAPSKKTKAKSTKGSLSQSKECELNELNKPENQSENKTSANLYSITQTAIGMQRASAEGLMQLLQDMGWARLYIGHYCCKKAIEILSALPPHHYNTGWVLATLGRAYFELADYSQKPGIRFTYISKSHVIYPQAWCTAGNCFSLQKEHETAIKFLQRATQVDPDFAYAYTLLGHEHVLTEEMDRAMACFRSAIRIDPRHYNAWYGVGMIYYKQEKFRLAEVHFNRALAIHPQSSVLMCHIGIVQHALKKMDSSLATLNKAVTMDPKNPLCKFHRASIYFSLDRHQEALSELEEIKQLVPKESLVYFLIGKVHKKLGNTHLALMNFSWAMDLDPKGANNQIKEAIDKRYTNEEDEVVASQDPTSDDIVSVGSGPADHDSSHDSSVMDVEDIHLQAMESDESF</sequence>
<dbReference type="RefSeq" id="XP_022238461.1">
    <property type="nucleotide sequence ID" value="XM_022382753.1"/>
</dbReference>
<evidence type="ECO:0000313" key="6">
    <source>
        <dbReference type="Proteomes" id="UP000694941"/>
    </source>
</evidence>
<dbReference type="PROSITE" id="PS50005">
    <property type="entry name" value="TPR"/>
    <property type="match status" value="5"/>
</dbReference>
<feature type="compositionally biased region" description="Low complexity" evidence="5">
    <location>
        <begin position="293"/>
        <end position="316"/>
    </location>
</feature>